<dbReference type="AlphaFoldDB" id="A0A8C2N8S4"/>
<reference evidence="1" key="1">
    <citation type="submission" date="2019-03" db="EMBL/GenBank/DDBJ databases">
        <title>Genome sequencing and reference-guided assembly of Black Bengal Goat (Capra hircus).</title>
        <authorList>
            <person name="Siddiki A.Z."/>
            <person name="Baten A."/>
            <person name="Billah M."/>
            <person name="Alam M.A.U."/>
            <person name="Shawrob K.S.M."/>
            <person name="Saha S."/>
            <person name="Chowdhury M."/>
            <person name="Rahman A.H."/>
            <person name="Stear M."/>
            <person name="Miah G."/>
            <person name="Das G.B."/>
            <person name="Hossain M.M."/>
            <person name="Kumkum M."/>
            <person name="Islam M.S."/>
            <person name="Mollah A.M."/>
            <person name="Ahsan A."/>
            <person name="Tusar F."/>
            <person name="Khan M.K.I."/>
        </authorList>
    </citation>
    <scope>NUCLEOTIDE SEQUENCE [LARGE SCALE GENOMIC DNA]</scope>
</reference>
<protein>
    <submittedName>
        <fullName evidence="1">Uncharacterized protein</fullName>
    </submittedName>
</protein>
<name>A0A8C2N8S4_CAPHI</name>
<dbReference type="Ensembl" id="ENSCHIT00010002475.1">
    <property type="protein sequence ID" value="ENSCHIP00010001782.1"/>
    <property type="gene ID" value="ENSCHIG00010001327.1"/>
</dbReference>
<reference evidence="1" key="2">
    <citation type="submission" date="2025-08" db="UniProtKB">
        <authorList>
            <consortium name="Ensembl"/>
        </authorList>
    </citation>
    <scope>IDENTIFICATION</scope>
</reference>
<accession>A0A8C2N8S4</accession>
<evidence type="ECO:0000313" key="1">
    <source>
        <dbReference type="Ensembl" id="ENSCHIP00010001782.1"/>
    </source>
</evidence>
<proteinExistence type="predicted"/>
<sequence>MAFSKGFRIYHKLDPPPFSLIVETRHKEECLMFESGAVAVLSSAEKEAIKGTYSKVLDAYGLLGVLRLNLGKYSVQFNLFFHFCFCNFED</sequence>
<organism evidence="1">
    <name type="scientific">Capra hircus</name>
    <name type="common">Goat</name>
    <dbReference type="NCBI Taxonomy" id="9925"/>
    <lineage>
        <taxon>Eukaryota</taxon>
        <taxon>Metazoa</taxon>
        <taxon>Chordata</taxon>
        <taxon>Craniata</taxon>
        <taxon>Vertebrata</taxon>
        <taxon>Euteleostomi</taxon>
        <taxon>Mammalia</taxon>
        <taxon>Eutheria</taxon>
        <taxon>Laurasiatheria</taxon>
        <taxon>Artiodactyla</taxon>
        <taxon>Ruminantia</taxon>
        <taxon>Pecora</taxon>
        <taxon>Bovidae</taxon>
        <taxon>Caprinae</taxon>
        <taxon>Capra</taxon>
    </lineage>
</organism>